<dbReference type="OrthoDB" id="1053009at2759"/>
<dbReference type="PROSITE" id="PS51334">
    <property type="entry name" value="PRONE"/>
    <property type="match status" value="1"/>
</dbReference>
<keyword evidence="1 2" id="KW-0344">Guanine-nucleotide releasing factor</keyword>
<evidence type="ECO:0000256" key="3">
    <source>
        <dbReference type="SAM" id="MobiDB-lite"/>
    </source>
</evidence>
<dbReference type="Pfam" id="PF03759">
    <property type="entry name" value="PRONE"/>
    <property type="match status" value="1"/>
</dbReference>
<dbReference type="InterPro" id="IPR038937">
    <property type="entry name" value="RopGEF"/>
</dbReference>
<reference evidence="5 6" key="1">
    <citation type="submission" date="2018-04" db="EMBL/GenBank/DDBJ databases">
        <authorList>
            <person name="Vogel A."/>
        </authorList>
    </citation>
    <scope>NUCLEOTIDE SEQUENCE [LARGE SCALE GENOMIC DNA]</scope>
</reference>
<protein>
    <recommendedName>
        <fullName evidence="4">PRONE domain-containing protein</fullName>
    </recommendedName>
</protein>
<accession>A0A484MKM0</accession>
<evidence type="ECO:0000313" key="6">
    <source>
        <dbReference type="Proteomes" id="UP000595140"/>
    </source>
</evidence>
<dbReference type="GO" id="GO:0005085">
    <property type="term" value="F:guanyl-nucleotide exchange factor activity"/>
    <property type="evidence" value="ECO:0007669"/>
    <property type="project" value="UniProtKB-UniRule"/>
</dbReference>
<feature type="domain" description="PRONE" evidence="4">
    <location>
        <begin position="70"/>
        <end position="435"/>
    </location>
</feature>
<dbReference type="FunFam" id="1.20.58.2010:FF:000001">
    <property type="entry name" value="Rop guanine nucleotide exchange factor 14"/>
    <property type="match status" value="1"/>
</dbReference>
<dbReference type="Gene3D" id="1.20.58.2010">
    <property type="entry name" value="PRONE domain, subdomain 1"/>
    <property type="match status" value="2"/>
</dbReference>
<name>A0A484MKM0_9ASTE</name>
<dbReference type="PANTHER" id="PTHR33101:SF14">
    <property type="entry name" value="ROP GUANINE NUCLEOTIDE EXCHANGE FACTOR 7"/>
    <property type="match status" value="1"/>
</dbReference>
<dbReference type="AlphaFoldDB" id="A0A484MKM0"/>
<dbReference type="FunFam" id="1.20.58.2010:FF:000003">
    <property type="entry name" value="Rop guanine nucleotide exchange factor 14"/>
    <property type="match status" value="1"/>
</dbReference>
<dbReference type="PANTHER" id="PTHR33101">
    <property type="entry name" value="ROP GUANINE NUCLEOTIDE EXCHANGE FACTOR 1"/>
    <property type="match status" value="1"/>
</dbReference>
<evidence type="ECO:0000313" key="5">
    <source>
        <dbReference type="EMBL" id="VFQ89365.1"/>
    </source>
</evidence>
<evidence type="ECO:0000256" key="2">
    <source>
        <dbReference type="PROSITE-ProRule" id="PRU00663"/>
    </source>
</evidence>
<dbReference type="InterPro" id="IPR005512">
    <property type="entry name" value="PRONE_dom"/>
</dbReference>
<dbReference type="Proteomes" id="UP000595140">
    <property type="component" value="Unassembled WGS sequence"/>
</dbReference>
<feature type="region of interest" description="Disordered" evidence="3">
    <location>
        <begin position="1"/>
        <end position="79"/>
    </location>
</feature>
<evidence type="ECO:0000256" key="1">
    <source>
        <dbReference type="ARBA" id="ARBA00022658"/>
    </source>
</evidence>
<keyword evidence="6" id="KW-1185">Reference proteome</keyword>
<dbReference type="EMBL" id="OOIL02003813">
    <property type="protein sequence ID" value="VFQ89365.1"/>
    <property type="molecule type" value="Genomic_DNA"/>
</dbReference>
<sequence>MEPLGKVFEVEWELDEDELNRGERNRSSSSSNGSFSEEESTRNGELSPSEDYISSTVTLDAVREKPPHQMKQSSSSPEVVEMLKETFSKLLLGEDMSGGEKGVSAALAVSNAITDLSAATFGKVCRLEPLPSEKKLTWKRGMEWLLSVSDYIVELTPSLHTFPDGTKREVMTSRPRQDLYVSLPALLKLDNMIIEVLDGLEHTEFWYVDQEGVLATQSPPPKEKWWLPVPRVPTCGLSGKARKQLQQIRTCTNQILKAAMAINCCTLDDMEVPESYLETLSKNGYTSLEEFINGYNFSDQFSPESLLDCLNLSSQRRALEIADQLEASIHIWCQKTNSKNSKLSWEMVKELVVDADKREVFAYRAESLLTCLRLRFPGLPQTMLHMSKIQHNKDLGKSILESYSRAVQSLAFNIVARIDDLLHVDDLTKPSDPFMSKSQKSPRKALTDYLAIDSKGDHASDDLEGPDSRSAVYQELIVTADELNTFYSCI</sequence>
<evidence type="ECO:0000259" key="4">
    <source>
        <dbReference type="PROSITE" id="PS51334"/>
    </source>
</evidence>
<organism evidence="5 6">
    <name type="scientific">Cuscuta campestris</name>
    <dbReference type="NCBI Taxonomy" id="132261"/>
    <lineage>
        <taxon>Eukaryota</taxon>
        <taxon>Viridiplantae</taxon>
        <taxon>Streptophyta</taxon>
        <taxon>Embryophyta</taxon>
        <taxon>Tracheophyta</taxon>
        <taxon>Spermatophyta</taxon>
        <taxon>Magnoliopsida</taxon>
        <taxon>eudicotyledons</taxon>
        <taxon>Gunneridae</taxon>
        <taxon>Pentapetalae</taxon>
        <taxon>asterids</taxon>
        <taxon>lamiids</taxon>
        <taxon>Solanales</taxon>
        <taxon>Convolvulaceae</taxon>
        <taxon>Cuscuteae</taxon>
        <taxon>Cuscuta</taxon>
        <taxon>Cuscuta subgen. Grammica</taxon>
        <taxon>Cuscuta sect. Cleistogrammica</taxon>
    </lineage>
</organism>
<proteinExistence type="predicted"/>
<gene>
    <name evidence="5" type="ORF">CCAM_LOCUS31141</name>
</gene>